<accession>A0A391NZJ3</accession>
<dbReference type="InterPro" id="IPR046457">
    <property type="entry name" value="PMI_typeI_cat"/>
</dbReference>
<evidence type="ECO:0000256" key="6">
    <source>
        <dbReference type="ARBA" id="ARBA00023235"/>
    </source>
</evidence>
<keyword evidence="5 9" id="KW-0862">Zinc</keyword>
<dbReference type="EMBL" id="BHGK01000001">
    <property type="protein sequence ID" value="GCA66267.1"/>
    <property type="molecule type" value="Genomic_DNA"/>
</dbReference>
<feature type="active site" evidence="10">
    <location>
        <position position="175"/>
    </location>
</feature>
<keyword evidence="6 13" id="KW-0413">Isomerase</keyword>
<evidence type="ECO:0000256" key="10">
    <source>
        <dbReference type="PIRSR" id="PIRSR036894-2"/>
    </source>
</evidence>
<dbReference type="GO" id="GO:0008270">
    <property type="term" value="F:zinc ion binding"/>
    <property type="evidence" value="ECO:0007669"/>
    <property type="project" value="InterPro"/>
</dbReference>
<dbReference type="InterPro" id="IPR014628">
    <property type="entry name" value="Man6P_isomerase_Firm_short"/>
</dbReference>
<dbReference type="Gene3D" id="2.60.120.10">
    <property type="entry name" value="Jelly Rolls"/>
    <property type="match status" value="2"/>
</dbReference>
<dbReference type="PANTHER" id="PTHR42742:SF3">
    <property type="entry name" value="FRUCTOKINASE"/>
    <property type="match status" value="1"/>
</dbReference>
<dbReference type="NCBIfam" id="TIGR00218">
    <property type="entry name" value="manA"/>
    <property type="match status" value="1"/>
</dbReference>
<evidence type="ECO:0000256" key="3">
    <source>
        <dbReference type="ARBA" id="ARBA00011956"/>
    </source>
</evidence>
<name>A0A391NZJ3_9FIRM</name>
<dbReference type="Pfam" id="PF21621">
    <property type="entry name" value="MPI_cupin_dom"/>
    <property type="match status" value="1"/>
</dbReference>
<dbReference type="InterPro" id="IPR049071">
    <property type="entry name" value="MPI_cupin_dom"/>
</dbReference>
<reference evidence="14" key="1">
    <citation type="submission" date="2018-09" db="EMBL/GenBank/DDBJ databases">
        <title>Draft Genome Sequence of Mediterraneibacter sp. KCTC 15684.</title>
        <authorList>
            <person name="Kim J.S."/>
            <person name="Han K.I."/>
            <person name="Suh M.K."/>
            <person name="Lee K.C."/>
            <person name="Eom M.K."/>
            <person name="Lee J.H."/>
            <person name="Park S.H."/>
            <person name="Kang S.W."/>
            <person name="Park J.E."/>
            <person name="Oh B.S."/>
            <person name="Yu S.Y."/>
            <person name="Choi S.H."/>
            <person name="Lee D.H."/>
            <person name="Yoon H."/>
            <person name="Kim B."/>
            <person name="Yang S.J."/>
            <person name="Lee J.S."/>
        </authorList>
    </citation>
    <scope>NUCLEOTIDE SEQUENCE [LARGE SCALE GENOMIC DNA]</scope>
    <source>
        <strain evidence="14">KCTC 15684</strain>
    </source>
</reference>
<evidence type="ECO:0000313" key="14">
    <source>
        <dbReference type="Proteomes" id="UP000265643"/>
    </source>
</evidence>
<dbReference type="EC" id="5.3.1.8" evidence="3"/>
<evidence type="ECO:0000256" key="1">
    <source>
        <dbReference type="ARBA" id="ARBA00000757"/>
    </source>
</evidence>
<dbReference type="PANTHER" id="PTHR42742">
    <property type="entry name" value="TRANSCRIPTIONAL REPRESSOR MPRA"/>
    <property type="match status" value="1"/>
</dbReference>
<dbReference type="AlphaFoldDB" id="A0A391NZJ3"/>
<keyword evidence="4 9" id="KW-0479">Metal-binding</keyword>
<dbReference type="GO" id="GO:0004476">
    <property type="term" value="F:mannose-6-phosphate isomerase activity"/>
    <property type="evidence" value="ECO:0007669"/>
    <property type="project" value="UniProtKB-EC"/>
</dbReference>
<dbReference type="RefSeq" id="WP_117889089.1">
    <property type="nucleotide sequence ID" value="NZ_BHGK01000001.1"/>
</dbReference>
<dbReference type="GO" id="GO:0005975">
    <property type="term" value="P:carbohydrate metabolic process"/>
    <property type="evidence" value="ECO:0007669"/>
    <property type="project" value="InterPro"/>
</dbReference>
<dbReference type="InterPro" id="IPR014710">
    <property type="entry name" value="RmlC-like_jellyroll"/>
</dbReference>
<dbReference type="SUPFAM" id="SSF51182">
    <property type="entry name" value="RmlC-like cupins"/>
    <property type="match status" value="1"/>
</dbReference>
<keyword evidence="14" id="KW-1185">Reference proteome</keyword>
<feature type="binding site" evidence="9">
    <location>
        <position position="98"/>
    </location>
    <ligand>
        <name>Zn(2+)</name>
        <dbReference type="ChEBI" id="CHEBI:29105"/>
    </ligand>
</feature>
<comment type="caution">
    <text evidence="13">The sequence shown here is derived from an EMBL/GenBank/DDBJ whole genome shotgun (WGS) entry which is preliminary data.</text>
</comment>
<gene>
    <name evidence="13" type="primary">manA</name>
    <name evidence="13" type="ORF">KGMB01110_07030</name>
</gene>
<feature type="binding site" evidence="9">
    <location>
        <position position="80"/>
    </location>
    <ligand>
        <name>Zn(2+)</name>
        <dbReference type="ChEBI" id="CHEBI:29105"/>
    </ligand>
</feature>
<dbReference type="CDD" id="cd07010">
    <property type="entry name" value="cupin_PMI_type_I_N_bac"/>
    <property type="match status" value="1"/>
</dbReference>
<feature type="domain" description="Mannose-6-phosphate isomerase cupin" evidence="12">
    <location>
        <begin position="231"/>
        <end position="290"/>
    </location>
</feature>
<evidence type="ECO:0000259" key="11">
    <source>
        <dbReference type="Pfam" id="PF20511"/>
    </source>
</evidence>
<sequence length="297" mass="34060">MKELICLEPIEKHLIWGKETWVVSGNPQGDCEIQTEGWNAKTLSELWSTQREVFGGMKEKEFPLLVKVIDTKKDLSIQVHPNDQYAYANEHGKKGKNECWYILDCEKNASVILGHYAKSKQEFTQEVENGQWKTLLREVPVHPGDFIQIDAGTLHAIKGGIKLLEIQQNSTITYRLYDYDRLENGKKRELQTAKALEVVRVPAKPVEQCVKHKINQEKNSKYVLIQHPCYTIWRMELEKNCYIKQKEPFLILNVINGEGSIGDLKVGKGDHILVPQEYGIIGLKGRMELIGASCQMR</sequence>
<evidence type="ECO:0000256" key="9">
    <source>
        <dbReference type="PIRSR" id="PIRSR036894-1"/>
    </source>
</evidence>
<comment type="similarity">
    <text evidence="2">Belongs to the mannose-6-phosphate isomerase type 1 family.</text>
</comment>
<dbReference type="InterPro" id="IPR001250">
    <property type="entry name" value="Man6P_Isoase-1"/>
</dbReference>
<evidence type="ECO:0000256" key="8">
    <source>
        <dbReference type="ARBA" id="ARBA00030762"/>
    </source>
</evidence>
<proteinExistence type="inferred from homology"/>
<protein>
    <recommendedName>
        <fullName evidence="3">mannose-6-phosphate isomerase</fullName>
        <ecNumber evidence="3">5.3.1.8</ecNumber>
    </recommendedName>
    <alternativeName>
        <fullName evidence="7">Phosphohexomutase</fullName>
    </alternativeName>
    <alternativeName>
        <fullName evidence="8">Phosphomannose isomerase</fullName>
    </alternativeName>
</protein>
<comment type="cofactor">
    <cofactor evidence="9">
        <name>Zn(2+)</name>
        <dbReference type="ChEBI" id="CHEBI:29105"/>
    </cofactor>
    <text evidence="9">Binds 1 zinc ion per subunit.</text>
</comment>
<evidence type="ECO:0000256" key="2">
    <source>
        <dbReference type="ARBA" id="ARBA00010772"/>
    </source>
</evidence>
<feature type="domain" description="Phosphomannose isomerase type I catalytic" evidence="11">
    <location>
        <begin position="19"/>
        <end position="87"/>
    </location>
</feature>
<organism evidence="13 14">
    <name type="scientific">Mediterraneibacter butyricigenes</name>
    <dbReference type="NCBI Taxonomy" id="2316025"/>
    <lineage>
        <taxon>Bacteria</taxon>
        <taxon>Bacillati</taxon>
        <taxon>Bacillota</taxon>
        <taxon>Clostridia</taxon>
        <taxon>Lachnospirales</taxon>
        <taxon>Lachnospiraceae</taxon>
        <taxon>Mediterraneibacter</taxon>
    </lineage>
</organism>
<evidence type="ECO:0000313" key="13">
    <source>
        <dbReference type="EMBL" id="GCA66267.1"/>
    </source>
</evidence>
<evidence type="ECO:0000256" key="4">
    <source>
        <dbReference type="ARBA" id="ARBA00022723"/>
    </source>
</evidence>
<evidence type="ECO:0000259" key="12">
    <source>
        <dbReference type="Pfam" id="PF21621"/>
    </source>
</evidence>
<comment type="catalytic activity">
    <reaction evidence="1">
        <text>D-mannose 6-phosphate = D-fructose 6-phosphate</text>
        <dbReference type="Rhea" id="RHEA:12356"/>
        <dbReference type="ChEBI" id="CHEBI:58735"/>
        <dbReference type="ChEBI" id="CHEBI:61527"/>
        <dbReference type="EC" id="5.3.1.8"/>
    </reaction>
</comment>
<dbReference type="Pfam" id="PF20511">
    <property type="entry name" value="PMI_typeI_cat"/>
    <property type="match status" value="1"/>
</dbReference>
<evidence type="ECO:0000256" key="5">
    <source>
        <dbReference type="ARBA" id="ARBA00022833"/>
    </source>
</evidence>
<dbReference type="InterPro" id="IPR011051">
    <property type="entry name" value="RmlC_Cupin_sf"/>
</dbReference>
<evidence type="ECO:0000256" key="7">
    <source>
        <dbReference type="ARBA" id="ARBA00029741"/>
    </source>
</evidence>
<feature type="binding site" evidence="9">
    <location>
        <position position="155"/>
    </location>
    <ligand>
        <name>Zn(2+)</name>
        <dbReference type="ChEBI" id="CHEBI:29105"/>
    </ligand>
</feature>
<dbReference type="Proteomes" id="UP000265643">
    <property type="component" value="Unassembled WGS sequence"/>
</dbReference>
<dbReference type="InterPro" id="IPR051804">
    <property type="entry name" value="Carb_Metab_Reg_Kinase/Isom"/>
</dbReference>
<dbReference type="PIRSF" id="PIRSF036894">
    <property type="entry name" value="PMI_Firm_short"/>
    <property type="match status" value="1"/>
</dbReference>